<evidence type="ECO:0000313" key="4">
    <source>
        <dbReference type="Proteomes" id="UP000553776"/>
    </source>
</evidence>
<reference evidence="3 4" key="1">
    <citation type="submission" date="2020-08" db="EMBL/GenBank/DDBJ databases">
        <title>Cohnella phylogeny.</title>
        <authorList>
            <person name="Dunlap C."/>
        </authorList>
    </citation>
    <scope>NUCLEOTIDE SEQUENCE [LARGE SCALE GENOMIC DNA]</scope>
    <source>
        <strain evidence="3 4">DSM 25239</strain>
    </source>
</reference>
<dbReference type="GO" id="GO:0005524">
    <property type="term" value="F:ATP binding"/>
    <property type="evidence" value="ECO:0007669"/>
    <property type="project" value="UniProtKB-UniRule"/>
</dbReference>
<dbReference type="Proteomes" id="UP000553776">
    <property type="component" value="Unassembled WGS sequence"/>
</dbReference>
<protein>
    <recommendedName>
        <fullName evidence="2">ATP-grasp domain-containing protein</fullName>
    </recommendedName>
</protein>
<gene>
    <name evidence="3" type="ORF">H7B90_27935</name>
</gene>
<comment type="caution">
    <text evidence="3">The sequence shown here is derived from an EMBL/GenBank/DDBJ whole genome shotgun (WGS) entry which is preliminary data.</text>
</comment>
<organism evidence="3 4">
    <name type="scientific">Cohnella xylanilytica</name>
    <dbReference type="NCBI Taxonomy" id="557555"/>
    <lineage>
        <taxon>Bacteria</taxon>
        <taxon>Bacillati</taxon>
        <taxon>Bacillota</taxon>
        <taxon>Bacilli</taxon>
        <taxon>Bacillales</taxon>
        <taxon>Paenibacillaceae</taxon>
        <taxon>Cohnella</taxon>
    </lineage>
</organism>
<evidence type="ECO:0000313" key="3">
    <source>
        <dbReference type="EMBL" id="MBB6695232.1"/>
    </source>
</evidence>
<dbReference type="InterPro" id="IPR011761">
    <property type="entry name" value="ATP-grasp"/>
</dbReference>
<dbReference type="Gene3D" id="3.30.470.20">
    <property type="entry name" value="ATP-grasp fold, B domain"/>
    <property type="match status" value="1"/>
</dbReference>
<dbReference type="PROSITE" id="PS50975">
    <property type="entry name" value="ATP_GRASP"/>
    <property type="match status" value="1"/>
</dbReference>
<dbReference type="RefSeq" id="WP_185139189.1">
    <property type="nucleotide sequence ID" value="NZ_JACJVR010000119.1"/>
</dbReference>
<evidence type="ECO:0000259" key="2">
    <source>
        <dbReference type="PROSITE" id="PS50975"/>
    </source>
</evidence>
<keyword evidence="1" id="KW-0067">ATP-binding</keyword>
<proteinExistence type="predicted"/>
<evidence type="ECO:0000256" key="1">
    <source>
        <dbReference type="PROSITE-ProRule" id="PRU00409"/>
    </source>
</evidence>
<keyword evidence="1" id="KW-0547">Nucleotide-binding</keyword>
<keyword evidence="4" id="KW-1185">Reference proteome</keyword>
<accession>A0A841U6G0</accession>
<feature type="domain" description="ATP-grasp" evidence="2">
    <location>
        <begin position="154"/>
        <end position="355"/>
    </location>
</feature>
<dbReference type="EMBL" id="JACJVR010000119">
    <property type="protein sequence ID" value="MBB6695232.1"/>
    <property type="molecule type" value="Genomic_DNA"/>
</dbReference>
<dbReference type="SUPFAM" id="SSF56059">
    <property type="entry name" value="Glutathione synthetase ATP-binding domain-like"/>
    <property type="match status" value="1"/>
</dbReference>
<dbReference type="AlphaFoldDB" id="A0A841U6G0"/>
<dbReference type="GO" id="GO:0046872">
    <property type="term" value="F:metal ion binding"/>
    <property type="evidence" value="ECO:0007669"/>
    <property type="project" value="InterPro"/>
</dbReference>
<sequence>MERGIRVHGGVFDVEQSWREPDLSKLPGFASPENERIVSVMDELLFVFCRPEDRLLTRKAMDPAHRQYLNAIGFSFEVNAFDVEKVFQDRGRHLFRLLDEDPDPRLSAFLPAGATFEPFAAVDELASVCRRFGLNASAPPMDIVRRVNTKTYSAEMRERLGLPNIATVVRSSDQLLAVGRKVLENGAILLKDDFGVSGRGNLRVDSADTLERVAAYVAQQESRGKRTRFVMEPYLDRIGDFSCQLHIDEHGETRILSVQRLANAEFAYQQSVTPDPAFIERLRGERYFDAMHRLAAELHRDGYYGHVCVDSMLLRGGELVPIVEINARKSMSLIKHQVDAKVQDDRIQGSMRYYSLNLSDPNLAFEDVLAELEKRQVLYDPRRNGGAIPLTANTLAINRNPEQPYRGRLYVYIAASGPDQRERCDERIREVFESLSMRLVN</sequence>
<name>A0A841U6G0_9BACL</name>